<feature type="transmembrane region" description="Helical" evidence="1">
    <location>
        <begin position="383"/>
        <end position="403"/>
    </location>
</feature>
<feature type="transmembrane region" description="Helical" evidence="1">
    <location>
        <begin position="576"/>
        <end position="595"/>
    </location>
</feature>
<evidence type="ECO:0000313" key="2">
    <source>
        <dbReference type="EMBL" id="PPK74176.1"/>
    </source>
</evidence>
<feature type="transmembrane region" description="Helical" evidence="1">
    <location>
        <begin position="607"/>
        <end position="626"/>
    </location>
</feature>
<feature type="transmembrane region" description="Helical" evidence="1">
    <location>
        <begin position="483"/>
        <end position="503"/>
    </location>
</feature>
<feature type="transmembrane region" description="Helical" evidence="1">
    <location>
        <begin position="215"/>
        <end position="237"/>
    </location>
</feature>
<feature type="transmembrane region" description="Helical" evidence="1">
    <location>
        <begin position="345"/>
        <end position="362"/>
    </location>
</feature>
<feature type="transmembrane region" description="Helical" evidence="1">
    <location>
        <begin position="638"/>
        <end position="655"/>
    </location>
</feature>
<sequence length="809" mass="90930">MVIAANECAIMNARFSMKMLTVVWLAALAILGAYSMDSHTWVGSHLPFMKVSVSNRDTVNVASYINGATPVVSLGEIKNPENAYIYLKLRFRADSTEGYPNVFQTAPVNHGMRMEISGSTAAIIVPDLLVPGGLKGLTLTTDLKRGQWYALEVEALNGSFAYVTLDGHLVADYTSEGLSMGMSQLLVGGGFDESRVFRGQIENISVTKGNFPNRVFLYTFYPVLLIGLLTLLAKLFLAKNEIIPKAKILREYLKRIDWVAYLSIALIGIFIITLFTAYFFPIYPDEIQVRFWLSRLAYDFPEKISGAPACFSSFFQPISSTMYLPGLINWAVHGRLESPPALRQVGFFVAFLWVAWMAYYLNARAKKSLLQGKRQLSCALQSLYIAGFIIAIFSTGVFPIFLITNRGEQLILLSVVLLITIFLVSSQLSSKGHWWQKSGLIVLYFAAVSLVLYGHPKGLFLTPLFIIVGWPLFSHFKSRLPLVFALALLVLHIGQAFFAWKYAFQCSEMPQFEKDLKSYSFDPASLLYDPRHFFDQAYHSLIRFTKYLHQLGFQEQTDAAYLPSQPLARSAKFANILIKLNFAAVFFTLMIALPLQYYRKDVVTGRFVSINLVLLALLGCALISAIFNLPKNWYDAGYLYALFLIMLVFFIGENFSGIFQKSAARKFFLYLGSVALLSQAVFIHRNLPAFLEGYTGPGISIAKYDSIKARDDLAAASRACNIDPVRSKKIVVDDYTYLYFQKSKWPMAISYIWFLPDDKSIRQFFAKVDSDGLVVNCTAILSPYMSVVKREGNVCCIPKNELKNLLSLP</sequence>
<protein>
    <submittedName>
        <fullName evidence="2">Uncharacterized protein</fullName>
    </submittedName>
</protein>
<keyword evidence="1" id="KW-0472">Membrane</keyword>
<dbReference type="Proteomes" id="UP000240010">
    <property type="component" value="Unassembled WGS sequence"/>
</dbReference>
<keyword evidence="1" id="KW-1133">Transmembrane helix</keyword>
<reference evidence="2 3" key="1">
    <citation type="submission" date="2018-02" db="EMBL/GenBank/DDBJ databases">
        <title>Subsurface microbial communities from deep shales in Ohio and West Virginia, USA.</title>
        <authorList>
            <person name="Wrighton K."/>
        </authorList>
    </citation>
    <scope>NUCLEOTIDE SEQUENCE [LARGE SCALE GENOMIC DNA]</scope>
    <source>
        <strain evidence="2 3">OWC-DMM</strain>
    </source>
</reference>
<feature type="transmembrane region" description="Helical" evidence="1">
    <location>
        <begin position="258"/>
        <end position="280"/>
    </location>
</feature>
<evidence type="ECO:0000313" key="3">
    <source>
        <dbReference type="Proteomes" id="UP000240010"/>
    </source>
</evidence>
<keyword evidence="1" id="KW-0812">Transmembrane</keyword>
<proteinExistence type="predicted"/>
<evidence type="ECO:0000256" key="1">
    <source>
        <dbReference type="SAM" id="Phobius"/>
    </source>
</evidence>
<accession>A0A2S6H9S4</accession>
<organism evidence="2 3">
    <name type="scientific">Methylobacter tundripaludum</name>
    <dbReference type="NCBI Taxonomy" id="173365"/>
    <lineage>
        <taxon>Bacteria</taxon>
        <taxon>Pseudomonadati</taxon>
        <taxon>Pseudomonadota</taxon>
        <taxon>Gammaproteobacteria</taxon>
        <taxon>Methylococcales</taxon>
        <taxon>Methylococcaceae</taxon>
        <taxon>Methylobacter</taxon>
    </lineage>
</organism>
<feature type="transmembrane region" description="Helical" evidence="1">
    <location>
        <begin position="409"/>
        <end position="426"/>
    </location>
</feature>
<name>A0A2S6H9S4_9GAMM</name>
<dbReference type="EMBL" id="PTIZ01000011">
    <property type="protein sequence ID" value="PPK74176.1"/>
    <property type="molecule type" value="Genomic_DNA"/>
</dbReference>
<feature type="transmembrane region" description="Helical" evidence="1">
    <location>
        <begin position="438"/>
        <end position="454"/>
    </location>
</feature>
<gene>
    <name evidence="2" type="ORF">B0F87_111107</name>
</gene>
<dbReference type="AlphaFoldDB" id="A0A2S6H9S4"/>
<comment type="caution">
    <text evidence="2">The sequence shown here is derived from an EMBL/GenBank/DDBJ whole genome shotgun (WGS) entry which is preliminary data.</text>
</comment>